<feature type="compositionally biased region" description="Low complexity" evidence="1">
    <location>
        <begin position="138"/>
        <end position="152"/>
    </location>
</feature>
<evidence type="ECO:0000313" key="2">
    <source>
        <dbReference type="EMBL" id="KAL3851214.1"/>
    </source>
</evidence>
<dbReference type="Proteomes" id="UP001634393">
    <property type="component" value="Unassembled WGS sequence"/>
</dbReference>
<dbReference type="AlphaFoldDB" id="A0ABD3UNW3"/>
<dbReference type="PANTHER" id="PTHR38371:SF1">
    <property type="entry name" value="RHO GTPASE-ACTIVATING PROTEIN"/>
    <property type="match status" value="1"/>
</dbReference>
<evidence type="ECO:0000256" key="1">
    <source>
        <dbReference type="SAM" id="MobiDB-lite"/>
    </source>
</evidence>
<keyword evidence="3" id="KW-1185">Reference proteome</keyword>
<protein>
    <submittedName>
        <fullName evidence="2">Uncharacterized protein</fullName>
    </submittedName>
</protein>
<evidence type="ECO:0000313" key="3">
    <source>
        <dbReference type="Proteomes" id="UP001634393"/>
    </source>
</evidence>
<organism evidence="2 3">
    <name type="scientific">Penstemon smallii</name>
    <dbReference type="NCBI Taxonomy" id="265156"/>
    <lineage>
        <taxon>Eukaryota</taxon>
        <taxon>Viridiplantae</taxon>
        <taxon>Streptophyta</taxon>
        <taxon>Embryophyta</taxon>
        <taxon>Tracheophyta</taxon>
        <taxon>Spermatophyta</taxon>
        <taxon>Magnoliopsida</taxon>
        <taxon>eudicotyledons</taxon>
        <taxon>Gunneridae</taxon>
        <taxon>Pentapetalae</taxon>
        <taxon>asterids</taxon>
        <taxon>lamiids</taxon>
        <taxon>Lamiales</taxon>
        <taxon>Plantaginaceae</taxon>
        <taxon>Cheloneae</taxon>
        <taxon>Penstemon</taxon>
    </lineage>
</organism>
<dbReference type="EMBL" id="JBJXBP010000001">
    <property type="protein sequence ID" value="KAL3851214.1"/>
    <property type="molecule type" value="Genomic_DNA"/>
</dbReference>
<accession>A0ABD3UNW3</accession>
<feature type="compositionally biased region" description="Polar residues" evidence="1">
    <location>
        <begin position="102"/>
        <end position="117"/>
    </location>
</feature>
<name>A0ABD3UNW3_9LAMI</name>
<comment type="caution">
    <text evidence="2">The sequence shown here is derived from an EMBL/GenBank/DDBJ whole genome shotgun (WGS) entry which is preliminary data.</text>
</comment>
<reference evidence="2 3" key="1">
    <citation type="submission" date="2024-12" db="EMBL/GenBank/DDBJ databases">
        <title>The unique morphological basis and parallel evolutionary history of personate flowers in Penstemon.</title>
        <authorList>
            <person name="Depatie T.H."/>
            <person name="Wessinger C.A."/>
        </authorList>
    </citation>
    <scope>NUCLEOTIDE SEQUENCE [LARGE SCALE GENOMIC DNA]</scope>
    <source>
        <strain evidence="2">WTNN_2</strain>
        <tissue evidence="2">Leaf</tissue>
    </source>
</reference>
<feature type="compositionally biased region" description="Basic and acidic residues" evidence="1">
    <location>
        <begin position="182"/>
        <end position="191"/>
    </location>
</feature>
<gene>
    <name evidence="2" type="ORF">ACJIZ3_013096</name>
</gene>
<dbReference type="PANTHER" id="PTHR38371">
    <property type="entry name" value="RHO GTPASE-ACTIVATING PROTEIN"/>
    <property type="match status" value="1"/>
</dbReference>
<feature type="region of interest" description="Disordered" evidence="1">
    <location>
        <begin position="1"/>
        <end position="152"/>
    </location>
</feature>
<proteinExistence type="predicted"/>
<feature type="compositionally biased region" description="Acidic residues" evidence="1">
    <location>
        <begin position="85"/>
        <end position="98"/>
    </location>
</feature>
<feature type="region of interest" description="Disordered" evidence="1">
    <location>
        <begin position="414"/>
        <end position="441"/>
    </location>
</feature>
<sequence>MADEIEPPSFSLGLDLDLDSEPQPNSTFRSAKRPPTPAKLRTIIEDDDDFDSSGRVSAPQVSDTPLALKRLRRGPTLDARKTDNADDDIEDFSSEEDLPSGNLPTHSICCSSKSSLHGQRILIPESGSQWKSRRKNEVSSASTSASVKKTSSNVIFPELTVSPLRRFQLIDSDSDDPSTAEASRDQSDSSKHAGSRGLGAKMSSVGKHQTEDLWKDFSSEKSFHIPTPAFDEVCKEFFTPAKKKTQVEINHKDAENGIKRDGSSLPSAHLYFFHKDARIQKLVRDRLPNFFPLGAGNDQGYKQQDASVIDYMGQFKNEDNSRQTTTRHNVEKCSSSKRAVKKSQVNNISQGSENWVNPKSFEGLPKDAGKRRVQAAGKSAGHWFTSADGRRVYVNQKGQELSGQIAYRHYRKESGVGFKNSKTKSAAKNKTAAKKKSAPKK</sequence>
<feature type="region of interest" description="Disordered" evidence="1">
    <location>
        <begin position="170"/>
        <end position="207"/>
    </location>
</feature>
<feature type="compositionally biased region" description="Basic residues" evidence="1">
    <location>
        <begin position="421"/>
        <end position="441"/>
    </location>
</feature>